<dbReference type="OMA" id="FIVETFI"/>
<dbReference type="Proteomes" id="UP000054359">
    <property type="component" value="Unassembled WGS sequence"/>
</dbReference>
<feature type="non-terminal residue" evidence="2">
    <location>
        <position position="136"/>
    </location>
</feature>
<dbReference type="InterPro" id="IPR032135">
    <property type="entry name" value="DUF4817"/>
</dbReference>
<dbReference type="PANTHER" id="PTHR47326">
    <property type="entry name" value="TRANSPOSABLE ELEMENT TC3 TRANSPOSASE-LIKE PROTEIN"/>
    <property type="match status" value="1"/>
</dbReference>
<dbReference type="Pfam" id="PF16087">
    <property type="entry name" value="DUF4817"/>
    <property type="match status" value="1"/>
</dbReference>
<evidence type="ECO:0000259" key="1">
    <source>
        <dbReference type="Pfam" id="PF16087"/>
    </source>
</evidence>
<keyword evidence="3" id="KW-1185">Reference proteome</keyword>
<organism evidence="2 3">
    <name type="scientific">Stegodyphus mimosarum</name>
    <name type="common">African social velvet spider</name>
    <dbReference type="NCBI Taxonomy" id="407821"/>
    <lineage>
        <taxon>Eukaryota</taxon>
        <taxon>Metazoa</taxon>
        <taxon>Ecdysozoa</taxon>
        <taxon>Arthropoda</taxon>
        <taxon>Chelicerata</taxon>
        <taxon>Arachnida</taxon>
        <taxon>Araneae</taxon>
        <taxon>Araneomorphae</taxon>
        <taxon>Entelegynae</taxon>
        <taxon>Eresoidea</taxon>
        <taxon>Eresidae</taxon>
        <taxon>Stegodyphus</taxon>
    </lineage>
</organism>
<dbReference type="OrthoDB" id="6513831at2759"/>
<accession>A0A087U4N6</accession>
<dbReference type="PANTHER" id="PTHR47326:SF1">
    <property type="entry name" value="HTH PSQ-TYPE DOMAIN-CONTAINING PROTEIN"/>
    <property type="match status" value="1"/>
</dbReference>
<feature type="domain" description="DUF4817" evidence="1">
    <location>
        <begin position="23"/>
        <end position="68"/>
    </location>
</feature>
<dbReference type="EMBL" id="KK118141">
    <property type="protein sequence ID" value="KFM72325.1"/>
    <property type="molecule type" value="Genomic_DNA"/>
</dbReference>
<dbReference type="STRING" id="407821.A0A087U4N6"/>
<name>A0A087U4N6_STEMI</name>
<reference evidence="2 3" key="1">
    <citation type="submission" date="2013-11" db="EMBL/GenBank/DDBJ databases">
        <title>Genome sequencing of Stegodyphus mimosarum.</title>
        <authorList>
            <person name="Bechsgaard J."/>
        </authorList>
    </citation>
    <scope>NUCLEOTIDE SEQUENCE [LARGE SCALE GENOMIC DNA]</scope>
</reference>
<gene>
    <name evidence="2" type="ORF">X975_10976</name>
</gene>
<proteinExistence type="predicted"/>
<evidence type="ECO:0000313" key="3">
    <source>
        <dbReference type="Proteomes" id="UP000054359"/>
    </source>
</evidence>
<protein>
    <recommendedName>
        <fullName evidence="1">DUF4817 domain-containing protein</fullName>
    </recommendedName>
</protein>
<sequence>MTYCMNARQIVPHSCTNELSFRVYSYFKNNGSVFATQRLFRQHFNLGRHGKVPDGRTIVRWVSAFRTTDSVCDGKPGRSERTVRIPEAVENVLAAILRNPKRSARGHSQTLHMSDRSLRRILHEDLHFHPYKLQVV</sequence>
<dbReference type="AlphaFoldDB" id="A0A087U4N6"/>
<evidence type="ECO:0000313" key="2">
    <source>
        <dbReference type="EMBL" id="KFM72325.1"/>
    </source>
</evidence>